<keyword evidence="2" id="KW-0227">DNA damage</keyword>
<dbReference type="Pfam" id="PF03167">
    <property type="entry name" value="UDG"/>
    <property type="match status" value="1"/>
</dbReference>
<dbReference type="NCBIfam" id="NF003592">
    <property type="entry name" value="PRK05254.1-5"/>
    <property type="match status" value="1"/>
</dbReference>
<evidence type="ECO:0000313" key="6">
    <source>
        <dbReference type="EMBL" id="CAB5239743.1"/>
    </source>
</evidence>
<dbReference type="PANTHER" id="PTHR11264">
    <property type="entry name" value="URACIL-DNA GLYCOSYLASE"/>
    <property type="match status" value="1"/>
</dbReference>
<proteinExistence type="inferred from homology"/>
<accession>A0A6J7XRL0</accession>
<dbReference type="NCBIfam" id="NF003588">
    <property type="entry name" value="PRK05254.1-1"/>
    <property type="match status" value="1"/>
</dbReference>
<evidence type="ECO:0000256" key="3">
    <source>
        <dbReference type="ARBA" id="ARBA00022801"/>
    </source>
</evidence>
<dbReference type="PROSITE" id="PS00130">
    <property type="entry name" value="U_DNA_GLYCOSYLASE"/>
    <property type="match status" value="1"/>
</dbReference>
<dbReference type="SUPFAM" id="SSF52141">
    <property type="entry name" value="Uracil-DNA glycosylase-like"/>
    <property type="match status" value="1"/>
</dbReference>
<comment type="similarity">
    <text evidence="1">Belongs to the uracil-DNA glycosylase (UDG) superfamily. UNG family.</text>
</comment>
<keyword evidence="4" id="KW-0234">DNA repair</keyword>
<dbReference type="PANTHER" id="PTHR11264:SF0">
    <property type="entry name" value="URACIL-DNA GLYCOSYLASE"/>
    <property type="match status" value="1"/>
</dbReference>
<dbReference type="CDD" id="cd10027">
    <property type="entry name" value="UDG-F1-like"/>
    <property type="match status" value="1"/>
</dbReference>
<dbReference type="AlphaFoldDB" id="A0A6J7XRL0"/>
<keyword evidence="3" id="KW-0378">Hydrolase</keyword>
<dbReference type="Gene3D" id="3.40.470.10">
    <property type="entry name" value="Uracil-DNA glycosylase-like domain"/>
    <property type="match status" value="1"/>
</dbReference>
<dbReference type="InterPro" id="IPR036895">
    <property type="entry name" value="Uracil-DNA_glycosylase-like_sf"/>
</dbReference>
<dbReference type="SMART" id="SM00987">
    <property type="entry name" value="UreE_C"/>
    <property type="match status" value="1"/>
</dbReference>
<dbReference type="InterPro" id="IPR005122">
    <property type="entry name" value="Uracil-DNA_glycosylase-like"/>
</dbReference>
<dbReference type="InterPro" id="IPR002043">
    <property type="entry name" value="UDG_fam1"/>
</dbReference>
<dbReference type="GO" id="GO:0004844">
    <property type="term" value="F:uracil DNA N-glycosylase activity"/>
    <property type="evidence" value="ECO:0007669"/>
    <property type="project" value="InterPro"/>
</dbReference>
<reference evidence="6" key="1">
    <citation type="submission" date="2020-05" db="EMBL/GenBank/DDBJ databases">
        <authorList>
            <person name="Chiriac C."/>
            <person name="Salcher M."/>
            <person name="Ghai R."/>
            <person name="Kavagutti S V."/>
        </authorList>
    </citation>
    <scope>NUCLEOTIDE SEQUENCE</scope>
</reference>
<dbReference type="GO" id="GO:0097510">
    <property type="term" value="P:base-excision repair, AP site formation via deaminated base removal"/>
    <property type="evidence" value="ECO:0007669"/>
    <property type="project" value="TreeGrafter"/>
</dbReference>
<evidence type="ECO:0000259" key="5">
    <source>
        <dbReference type="SMART" id="SM00986"/>
    </source>
</evidence>
<organism evidence="6">
    <name type="scientific">freshwater metagenome</name>
    <dbReference type="NCBI Taxonomy" id="449393"/>
    <lineage>
        <taxon>unclassified sequences</taxon>
        <taxon>metagenomes</taxon>
        <taxon>ecological metagenomes</taxon>
    </lineage>
</organism>
<evidence type="ECO:0000256" key="2">
    <source>
        <dbReference type="ARBA" id="ARBA00022763"/>
    </source>
</evidence>
<protein>
    <submittedName>
        <fullName evidence="6">Unannotated protein</fullName>
    </submittedName>
</protein>
<gene>
    <name evidence="6" type="ORF">UFOPK3554_00447</name>
</gene>
<dbReference type="SMART" id="SM00986">
    <property type="entry name" value="UDG"/>
    <property type="match status" value="1"/>
</dbReference>
<dbReference type="EMBL" id="CAFBSG010000005">
    <property type="protein sequence ID" value="CAB5239743.1"/>
    <property type="molecule type" value="Genomic_DNA"/>
</dbReference>
<sequence length="199" mass="22397">MALGTHLHILDEIQERLPEIVYPQRELMMRAFSQPLSEIRIVIIGQDPYPTLGYANGLAFSVDNDIAPLPASLRNILKELADDLGAPQLHKGDLSSWANNGVFLLNRSLSYDPRSRKIDPQWNPFTERVVEVLAERDLVGILWGKSAQELGRFFNSDRVITSPHPSPLSAYRGFFGSKPFSKANGLLRQMGLEEINWSI</sequence>
<feature type="domain" description="Uracil-DNA glycosylase-like" evidence="5">
    <location>
        <begin position="32"/>
        <end position="187"/>
    </location>
</feature>
<evidence type="ECO:0000256" key="4">
    <source>
        <dbReference type="ARBA" id="ARBA00023204"/>
    </source>
</evidence>
<name>A0A6J7XRL0_9ZZZZ</name>
<dbReference type="InterPro" id="IPR018085">
    <property type="entry name" value="Ura-DNA_Glyclase_AS"/>
</dbReference>
<evidence type="ECO:0000256" key="1">
    <source>
        <dbReference type="ARBA" id="ARBA00008184"/>
    </source>
</evidence>